<proteinExistence type="predicted"/>
<gene>
    <name evidence="1" type="ORF">AZF04_14005</name>
</gene>
<accession>A0A161P4N1</accession>
<protein>
    <recommendedName>
        <fullName evidence="3">Collagen-like protein</fullName>
    </recommendedName>
</protein>
<comment type="caution">
    <text evidence="1">The sequence shown here is derived from an EMBL/GenBank/DDBJ whole genome shotgun (WGS) entry which is preliminary data.</text>
</comment>
<evidence type="ECO:0008006" key="3">
    <source>
        <dbReference type="Google" id="ProtNLM"/>
    </source>
</evidence>
<evidence type="ECO:0000313" key="2">
    <source>
        <dbReference type="Proteomes" id="UP000075806"/>
    </source>
</evidence>
<reference evidence="1" key="1">
    <citation type="submission" date="2016-02" db="EMBL/GenBank/DDBJ databases">
        <title>Genome sequence of Bacillus trypoxylicola KCTC 13244(T).</title>
        <authorList>
            <person name="Jeong H."/>
            <person name="Park S.-H."/>
            <person name="Choi S.-K."/>
        </authorList>
    </citation>
    <scope>NUCLEOTIDE SEQUENCE [LARGE SCALE GENOMIC DNA]</scope>
    <source>
        <strain evidence="1">KCTC 13244</strain>
    </source>
</reference>
<name>A0A161P4N1_9BACI</name>
<dbReference type="AlphaFoldDB" id="A0A161P4N1"/>
<sequence length="281" mass="28064">MKYQNRTNSSCHAVPNINLSHKKPFFPKVGPTGPIGPAGTTGAPGVTGPTGATGTTGITGAPGVTGPTGVTGITGPTGVTGITGATGTTGITGVTGPTGPTGLQGITGPTGGAGGPTPFFIQTTTMGSIETEIPFNAGAGNNQAIGALVFIQQSTIVTEMSAYIIQTGTATGDFQMAILEPETNTTATVIAVTSMMANITAGIFTLPLVSPVLLNDDSIYYLAVYNQVNGSAIAGKNSGFGSVQEVPPINFRAQNLTGFTVGQSINTSDVSLQLSPWLAAE</sequence>
<dbReference type="InterPro" id="IPR008160">
    <property type="entry name" value="Collagen"/>
</dbReference>
<dbReference type="PANTHER" id="PTHR24637:SF422">
    <property type="entry name" value="COLLAGEN IV NC1 DOMAIN-CONTAINING PROTEIN"/>
    <property type="match status" value="1"/>
</dbReference>
<keyword evidence="2" id="KW-1185">Reference proteome</keyword>
<dbReference type="RefSeq" id="WP_061950359.1">
    <property type="nucleotide sequence ID" value="NZ_LTAO01000040.1"/>
</dbReference>
<dbReference type="PANTHER" id="PTHR24637">
    <property type="entry name" value="COLLAGEN"/>
    <property type="match status" value="1"/>
</dbReference>
<organism evidence="1 2">
    <name type="scientific">Alkalihalobacillus trypoxylicola</name>
    <dbReference type="NCBI Taxonomy" id="519424"/>
    <lineage>
        <taxon>Bacteria</taxon>
        <taxon>Bacillati</taxon>
        <taxon>Bacillota</taxon>
        <taxon>Bacilli</taxon>
        <taxon>Bacillales</taxon>
        <taxon>Bacillaceae</taxon>
        <taxon>Alkalihalobacillus</taxon>
    </lineage>
</organism>
<dbReference type="Pfam" id="PF01391">
    <property type="entry name" value="Collagen"/>
    <property type="match status" value="1"/>
</dbReference>
<dbReference type="EMBL" id="LTAO01000040">
    <property type="protein sequence ID" value="KYG25596.1"/>
    <property type="molecule type" value="Genomic_DNA"/>
</dbReference>
<dbReference type="STRING" id="519424.AZF04_14005"/>
<dbReference type="OrthoDB" id="2974698at2"/>
<evidence type="ECO:0000313" key="1">
    <source>
        <dbReference type="EMBL" id="KYG25596.1"/>
    </source>
</evidence>
<dbReference type="Proteomes" id="UP000075806">
    <property type="component" value="Unassembled WGS sequence"/>
</dbReference>